<comment type="caution">
    <text evidence="1">The sequence shown here is derived from an EMBL/GenBank/DDBJ whole genome shotgun (WGS) entry which is preliminary data.</text>
</comment>
<dbReference type="EMBL" id="CM042063">
    <property type="protein sequence ID" value="KAI3667585.1"/>
    <property type="molecule type" value="Genomic_DNA"/>
</dbReference>
<proteinExistence type="predicted"/>
<dbReference type="Proteomes" id="UP001055879">
    <property type="component" value="Linkage Group LG17"/>
</dbReference>
<sequence length="191" mass="21500">MPEGQPEVESATVRSPVGATSDDIPIPRILAGGPEHIPRRNLNTDTAILEEVTMETRLRDSMMLAMNAALAQQQLAMTSAMTQHQEDSTKTKGCTYKTFLGCHPKEFAGSDNPVACMYWLKEVEMAFESSECDPSQRVKFASQLLWGEALIWWNLTRSVLTPEVLAKLTWPVFKEKIIDKYCSERSMDKLE</sequence>
<reference evidence="2" key="1">
    <citation type="journal article" date="2022" name="Mol. Ecol. Resour.">
        <title>The genomes of chicory, endive, great burdock and yacon provide insights into Asteraceae palaeo-polyploidization history and plant inulin production.</title>
        <authorList>
            <person name="Fan W."/>
            <person name="Wang S."/>
            <person name="Wang H."/>
            <person name="Wang A."/>
            <person name="Jiang F."/>
            <person name="Liu H."/>
            <person name="Zhao H."/>
            <person name="Xu D."/>
            <person name="Zhang Y."/>
        </authorList>
    </citation>
    <scope>NUCLEOTIDE SEQUENCE [LARGE SCALE GENOMIC DNA]</scope>
    <source>
        <strain evidence="2">cv. Niubang</strain>
    </source>
</reference>
<organism evidence="1 2">
    <name type="scientific">Arctium lappa</name>
    <name type="common">Greater burdock</name>
    <name type="synonym">Lappa major</name>
    <dbReference type="NCBI Taxonomy" id="4217"/>
    <lineage>
        <taxon>Eukaryota</taxon>
        <taxon>Viridiplantae</taxon>
        <taxon>Streptophyta</taxon>
        <taxon>Embryophyta</taxon>
        <taxon>Tracheophyta</taxon>
        <taxon>Spermatophyta</taxon>
        <taxon>Magnoliopsida</taxon>
        <taxon>eudicotyledons</taxon>
        <taxon>Gunneridae</taxon>
        <taxon>Pentapetalae</taxon>
        <taxon>asterids</taxon>
        <taxon>campanulids</taxon>
        <taxon>Asterales</taxon>
        <taxon>Asteraceae</taxon>
        <taxon>Carduoideae</taxon>
        <taxon>Cardueae</taxon>
        <taxon>Arctiinae</taxon>
        <taxon>Arctium</taxon>
    </lineage>
</organism>
<protein>
    <submittedName>
        <fullName evidence="1">Uncharacterized protein</fullName>
    </submittedName>
</protein>
<evidence type="ECO:0000313" key="2">
    <source>
        <dbReference type="Proteomes" id="UP001055879"/>
    </source>
</evidence>
<accession>A0ACB8XJ79</accession>
<reference evidence="1 2" key="2">
    <citation type="journal article" date="2022" name="Mol. Ecol. Resour.">
        <title>The genomes of chicory, endive, great burdock and yacon provide insights into Asteraceae paleo-polyploidization history and plant inulin production.</title>
        <authorList>
            <person name="Fan W."/>
            <person name="Wang S."/>
            <person name="Wang H."/>
            <person name="Wang A."/>
            <person name="Jiang F."/>
            <person name="Liu H."/>
            <person name="Zhao H."/>
            <person name="Xu D."/>
            <person name="Zhang Y."/>
        </authorList>
    </citation>
    <scope>NUCLEOTIDE SEQUENCE [LARGE SCALE GENOMIC DNA]</scope>
    <source>
        <strain evidence="2">cv. Niubang</strain>
    </source>
</reference>
<name>A0ACB8XJ79_ARCLA</name>
<keyword evidence="2" id="KW-1185">Reference proteome</keyword>
<gene>
    <name evidence="1" type="ORF">L6452_42651</name>
</gene>
<evidence type="ECO:0000313" key="1">
    <source>
        <dbReference type="EMBL" id="KAI3667585.1"/>
    </source>
</evidence>